<dbReference type="PANTHER" id="PTHR47256:SF1">
    <property type="entry name" value="ZN(II)2CYS6 TRANSCRIPTION FACTOR (EUROFUNG)"/>
    <property type="match status" value="1"/>
</dbReference>
<dbReference type="PANTHER" id="PTHR47256">
    <property type="entry name" value="ZN(II)2CYS6 TRANSCRIPTION FACTOR (EUROFUNG)-RELATED"/>
    <property type="match status" value="1"/>
</dbReference>
<dbReference type="Proteomes" id="UP001433268">
    <property type="component" value="Unassembled WGS sequence"/>
</dbReference>
<dbReference type="EMBL" id="JAQQWN010000008">
    <property type="protein sequence ID" value="KAK8070395.1"/>
    <property type="molecule type" value="Genomic_DNA"/>
</dbReference>
<dbReference type="RefSeq" id="XP_066664203.1">
    <property type="nucleotide sequence ID" value="XM_066814913.1"/>
</dbReference>
<accession>A0ABR1VGR7</accession>
<feature type="region of interest" description="Disordered" evidence="1">
    <location>
        <begin position="198"/>
        <end position="218"/>
    </location>
</feature>
<evidence type="ECO:0000313" key="3">
    <source>
        <dbReference type="Proteomes" id="UP001433268"/>
    </source>
</evidence>
<keyword evidence="3" id="KW-1185">Reference proteome</keyword>
<feature type="compositionally biased region" description="Pro residues" evidence="1">
    <location>
        <begin position="26"/>
        <end position="38"/>
    </location>
</feature>
<dbReference type="CDD" id="cd12148">
    <property type="entry name" value="fungal_TF_MHR"/>
    <property type="match status" value="1"/>
</dbReference>
<feature type="compositionally biased region" description="Basic and acidic residues" evidence="1">
    <location>
        <begin position="92"/>
        <end position="107"/>
    </location>
</feature>
<comment type="caution">
    <text evidence="2">The sequence shown here is derived from an EMBL/GenBank/DDBJ whole genome shotgun (WGS) entry which is preliminary data.</text>
</comment>
<reference evidence="2 3" key="1">
    <citation type="submission" date="2023-01" db="EMBL/GenBank/DDBJ databases">
        <title>Analysis of 21 Apiospora genomes using comparative genomics revels a genus with tremendous synthesis potential of carbohydrate active enzymes and secondary metabolites.</title>
        <authorList>
            <person name="Sorensen T."/>
        </authorList>
    </citation>
    <scope>NUCLEOTIDE SEQUENCE [LARGE SCALE GENOMIC DNA]</scope>
    <source>
        <strain evidence="2 3">CBS 114990</strain>
    </source>
</reference>
<feature type="compositionally biased region" description="Basic residues" evidence="1">
    <location>
        <begin position="52"/>
        <end position="69"/>
    </location>
</feature>
<feature type="compositionally biased region" description="Basic and acidic residues" evidence="1">
    <location>
        <begin position="1"/>
        <end position="10"/>
    </location>
</feature>
<protein>
    <submittedName>
        <fullName evidence="2">Uncharacterized protein</fullName>
    </submittedName>
</protein>
<sequence>MAKNQPDGHPRHMRRILPAPVLSKRPPSPPPQQPPPKARAPNVVAACEECRRHKCRRPPPLVLRRKTRLRSLSQAEHPLPLPGDCHPGDPQADQRRPPGSRQRERGDPPAAEEPARPGGPRCLGEAALRHQRLHHRQPGQGRRPPAPAGRRPRDPLSLRVPYRSEMPAEFIVDNPYLNSTLYKAASLYHDNSASSTLPHHVAATSDHGGNPHKPGTAAAEPQSLYLKPFHAAHMVDPRLSDARPSLWTAVCDDDVLMRDILAVWFRCEYQFTSACQKDYFLEDMVAKRHDFCSSLLVNIVLAYACVCYPRFSNRAEYWNPHTLVYRFLAEAKRLWELEAAKPRLTTIQAGMFFNVFHNLCGLDEIGQAYRIHAIDLAHKLGFYDGPITAPSERIRNGRIYTSVWPTAYTYIIHHPDSWASLSCHPPLLKQPPHDPLPDPLKDAQWYGEIWLKYPASQVLSPAYFGYGFKAKCDFRLIMNEFCHAAYSTGSGGSVSLDEANKLRARLLEWYHGLSRPLLPETIVLPAHLQLHMYYHNLILSIYEPLLEVKTTQNPTPQAIVAEASRYMQTLIRLYYLRHGFESMDLFIVIPLVDAGFHCIDDINNKAQKLSPARLEVLRSTLILIAKGLHSQRSNHYLAEALFRVVRGRMRLQEAALLKTSLHFDEGEEERKAGMVQTVRSHWPVSVVKKKEDLDHHILGNLVEEYAHLNVEDGAEGGGRGVFGVVIR</sequence>
<name>A0ABR1VGR7_9PEZI</name>
<organism evidence="2 3">
    <name type="scientific">Apiospora hydei</name>
    <dbReference type="NCBI Taxonomy" id="1337664"/>
    <lineage>
        <taxon>Eukaryota</taxon>
        <taxon>Fungi</taxon>
        <taxon>Dikarya</taxon>
        <taxon>Ascomycota</taxon>
        <taxon>Pezizomycotina</taxon>
        <taxon>Sordariomycetes</taxon>
        <taxon>Xylariomycetidae</taxon>
        <taxon>Amphisphaeriales</taxon>
        <taxon>Apiosporaceae</taxon>
        <taxon>Apiospora</taxon>
    </lineage>
</organism>
<dbReference type="InterPro" id="IPR053187">
    <property type="entry name" value="Notoamide_regulator"/>
</dbReference>
<evidence type="ECO:0000256" key="1">
    <source>
        <dbReference type="SAM" id="MobiDB-lite"/>
    </source>
</evidence>
<evidence type="ECO:0000313" key="2">
    <source>
        <dbReference type="EMBL" id="KAK8070395.1"/>
    </source>
</evidence>
<feature type="region of interest" description="Disordered" evidence="1">
    <location>
        <begin position="1"/>
        <end position="157"/>
    </location>
</feature>
<proteinExistence type="predicted"/>
<gene>
    <name evidence="2" type="ORF">PG997_010598</name>
</gene>
<dbReference type="GeneID" id="92047973"/>